<keyword evidence="9 10" id="KW-0961">Cell wall biogenesis/degradation</keyword>
<evidence type="ECO:0000259" key="13">
    <source>
        <dbReference type="Pfam" id="PF02875"/>
    </source>
</evidence>
<evidence type="ECO:0000256" key="4">
    <source>
        <dbReference type="ARBA" id="ARBA00022741"/>
    </source>
</evidence>
<dbReference type="Pfam" id="PF02875">
    <property type="entry name" value="Mur_ligase_C"/>
    <property type="match status" value="1"/>
</dbReference>
<dbReference type="SUPFAM" id="SSF53244">
    <property type="entry name" value="MurD-like peptide ligases, peptide-binding domain"/>
    <property type="match status" value="1"/>
</dbReference>
<dbReference type="InterPro" id="IPR036565">
    <property type="entry name" value="Mur-like_cat_sf"/>
</dbReference>
<evidence type="ECO:0000256" key="8">
    <source>
        <dbReference type="ARBA" id="ARBA00023306"/>
    </source>
</evidence>
<keyword evidence="4 10" id="KW-0547">Nucleotide-binding</keyword>
<comment type="pathway">
    <text evidence="10 11">Cell wall biogenesis; peptidoglycan biosynthesis.</text>
</comment>
<evidence type="ECO:0000259" key="12">
    <source>
        <dbReference type="Pfam" id="PF01225"/>
    </source>
</evidence>
<dbReference type="EC" id="6.3.2.10" evidence="10 11"/>
<evidence type="ECO:0000256" key="6">
    <source>
        <dbReference type="ARBA" id="ARBA00022960"/>
    </source>
</evidence>
<dbReference type="NCBIfam" id="TIGR01143">
    <property type="entry name" value="murF"/>
    <property type="match status" value="1"/>
</dbReference>
<keyword evidence="1 10" id="KW-0963">Cytoplasm</keyword>
<reference evidence="15 16" key="1">
    <citation type="journal article" date="2014" name="Int. J. Syst. Evol. Microbiol.">
        <title>Complete genome sequence of Corynebacterium casei LMG S-19264T (=DSM 44701T), isolated from a smear-ripened cheese.</title>
        <authorList>
            <consortium name="US DOE Joint Genome Institute (JGI-PGF)"/>
            <person name="Walter F."/>
            <person name="Albersmeier A."/>
            <person name="Kalinowski J."/>
            <person name="Ruckert C."/>
        </authorList>
    </citation>
    <scope>NUCLEOTIDE SEQUENCE [LARGE SCALE GENOMIC DNA]</scope>
    <source>
        <strain evidence="15 16">KCTC 23968</strain>
    </source>
</reference>
<organism evidence="15 16">
    <name type="scientific">Litorimonas cladophorae</name>
    <dbReference type="NCBI Taxonomy" id="1220491"/>
    <lineage>
        <taxon>Bacteria</taxon>
        <taxon>Pseudomonadati</taxon>
        <taxon>Pseudomonadota</taxon>
        <taxon>Alphaproteobacteria</taxon>
        <taxon>Maricaulales</taxon>
        <taxon>Robiginitomaculaceae</taxon>
    </lineage>
</organism>
<keyword evidence="8 10" id="KW-0131">Cell cycle</keyword>
<dbReference type="InterPro" id="IPR013221">
    <property type="entry name" value="Mur_ligase_cen"/>
</dbReference>
<evidence type="ECO:0000313" key="16">
    <source>
        <dbReference type="Proteomes" id="UP000600865"/>
    </source>
</evidence>
<feature type="domain" description="Mur ligase C-terminal" evidence="13">
    <location>
        <begin position="320"/>
        <end position="436"/>
    </location>
</feature>
<evidence type="ECO:0000256" key="7">
    <source>
        <dbReference type="ARBA" id="ARBA00022984"/>
    </source>
</evidence>
<dbReference type="GO" id="GO:0051301">
    <property type="term" value="P:cell division"/>
    <property type="evidence" value="ECO:0007669"/>
    <property type="project" value="UniProtKB-KW"/>
</dbReference>
<dbReference type="InterPro" id="IPR036615">
    <property type="entry name" value="Mur_ligase_C_dom_sf"/>
</dbReference>
<dbReference type="PANTHER" id="PTHR43024:SF1">
    <property type="entry name" value="UDP-N-ACETYLMURAMOYL-TRIPEPTIDE--D-ALANYL-D-ALANINE LIGASE"/>
    <property type="match status" value="1"/>
</dbReference>
<dbReference type="Pfam" id="PF01225">
    <property type="entry name" value="Mur_ligase"/>
    <property type="match status" value="1"/>
</dbReference>
<comment type="subcellular location">
    <subcellularLocation>
        <location evidence="10 11">Cytoplasm</location>
    </subcellularLocation>
</comment>
<accession>A0A918NBT7</accession>
<dbReference type="RefSeq" id="WP_189581726.1">
    <property type="nucleotide sequence ID" value="NZ_BMYV01000001.1"/>
</dbReference>
<dbReference type="InterPro" id="IPR035911">
    <property type="entry name" value="MurE/MurF_N"/>
</dbReference>
<keyword evidence="5 10" id="KW-0067">ATP-binding</keyword>
<feature type="domain" description="Mur ligase central" evidence="14">
    <location>
        <begin position="102"/>
        <end position="291"/>
    </location>
</feature>
<evidence type="ECO:0000256" key="3">
    <source>
        <dbReference type="ARBA" id="ARBA00022618"/>
    </source>
</evidence>
<feature type="domain" description="Mur ligase N-terminal catalytic" evidence="12">
    <location>
        <begin position="23"/>
        <end position="70"/>
    </location>
</feature>
<dbReference type="Gene3D" id="3.40.1390.10">
    <property type="entry name" value="MurE/MurF, N-terminal domain"/>
    <property type="match status" value="1"/>
</dbReference>
<dbReference type="AlphaFoldDB" id="A0A918NBT7"/>
<evidence type="ECO:0000256" key="2">
    <source>
        <dbReference type="ARBA" id="ARBA00022598"/>
    </source>
</evidence>
<dbReference type="GO" id="GO:0008360">
    <property type="term" value="P:regulation of cell shape"/>
    <property type="evidence" value="ECO:0007669"/>
    <property type="project" value="UniProtKB-KW"/>
</dbReference>
<evidence type="ECO:0000256" key="10">
    <source>
        <dbReference type="HAMAP-Rule" id="MF_02019"/>
    </source>
</evidence>
<proteinExistence type="inferred from homology"/>
<protein>
    <recommendedName>
        <fullName evidence="10 11">UDP-N-acetylmuramoyl-tripeptide--D-alanyl-D-alanine ligase</fullName>
        <ecNumber evidence="10 11">6.3.2.10</ecNumber>
    </recommendedName>
    <alternativeName>
        <fullName evidence="10">D-alanyl-D-alanine-adding enzyme</fullName>
    </alternativeName>
</protein>
<dbReference type="GO" id="GO:0047480">
    <property type="term" value="F:UDP-N-acetylmuramoyl-tripeptide-D-alanyl-D-alanine ligase activity"/>
    <property type="evidence" value="ECO:0007669"/>
    <property type="project" value="UniProtKB-UniRule"/>
</dbReference>
<name>A0A918NBT7_9PROT</name>
<dbReference type="GO" id="GO:0009252">
    <property type="term" value="P:peptidoglycan biosynthetic process"/>
    <property type="evidence" value="ECO:0007669"/>
    <property type="project" value="UniProtKB-UniRule"/>
</dbReference>
<evidence type="ECO:0000256" key="11">
    <source>
        <dbReference type="RuleBase" id="RU004136"/>
    </source>
</evidence>
<dbReference type="SUPFAM" id="SSF63418">
    <property type="entry name" value="MurE/MurF N-terminal domain"/>
    <property type="match status" value="1"/>
</dbReference>
<dbReference type="Proteomes" id="UP000600865">
    <property type="component" value="Unassembled WGS sequence"/>
</dbReference>
<dbReference type="GO" id="GO:0005737">
    <property type="term" value="C:cytoplasm"/>
    <property type="evidence" value="ECO:0007669"/>
    <property type="project" value="UniProtKB-SubCell"/>
</dbReference>
<dbReference type="HAMAP" id="MF_02019">
    <property type="entry name" value="MurF"/>
    <property type="match status" value="1"/>
</dbReference>
<dbReference type="GO" id="GO:0005524">
    <property type="term" value="F:ATP binding"/>
    <property type="evidence" value="ECO:0007669"/>
    <property type="project" value="UniProtKB-UniRule"/>
</dbReference>
<comment type="catalytic activity">
    <reaction evidence="10 11">
        <text>D-alanyl-D-alanine + UDP-N-acetyl-alpha-D-muramoyl-L-alanyl-gamma-D-glutamyl-meso-2,6-diaminopimelate + ATP = UDP-N-acetyl-alpha-D-muramoyl-L-alanyl-gamma-D-glutamyl-meso-2,6-diaminopimeloyl-D-alanyl-D-alanine + ADP + phosphate + H(+)</text>
        <dbReference type="Rhea" id="RHEA:28374"/>
        <dbReference type="ChEBI" id="CHEBI:15378"/>
        <dbReference type="ChEBI" id="CHEBI:30616"/>
        <dbReference type="ChEBI" id="CHEBI:43474"/>
        <dbReference type="ChEBI" id="CHEBI:57822"/>
        <dbReference type="ChEBI" id="CHEBI:61386"/>
        <dbReference type="ChEBI" id="CHEBI:83905"/>
        <dbReference type="ChEBI" id="CHEBI:456216"/>
        <dbReference type="EC" id="6.3.2.10"/>
    </reaction>
</comment>
<keyword evidence="3 10" id="KW-0132">Cell division</keyword>
<evidence type="ECO:0000313" key="15">
    <source>
        <dbReference type="EMBL" id="GGX60959.1"/>
    </source>
</evidence>
<dbReference type="Pfam" id="PF08245">
    <property type="entry name" value="Mur_ligase_M"/>
    <property type="match status" value="1"/>
</dbReference>
<evidence type="ECO:0000259" key="14">
    <source>
        <dbReference type="Pfam" id="PF08245"/>
    </source>
</evidence>
<dbReference type="InterPro" id="IPR000713">
    <property type="entry name" value="Mur_ligase_N"/>
</dbReference>
<evidence type="ECO:0000256" key="5">
    <source>
        <dbReference type="ARBA" id="ARBA00022840"/>
    </source>
</evidence>
<keyword evidence="6 10" id="KW-0133">Cell shape</keyword>
<dbReference type="GO" id="GO:0071555">
    <property type="term" value="P:cell wall organization"/>
    <property type="evidence" value="ECO:0007669"/>
    <property type="project" value="UniProtKB-KW"/>
</dbReference>
<dbReference type="Gene3D" id="3.90.190.20">
    <property type="entry name" value="Mur ligase, C-terminal domain"/>
    <property type="match status" value="1"/>
</dbReference>
<comment type="similarity">
    <text evidence="10">Belongs to the MurCDEF family. MurF subfamily.</text>
</comment>
<evidence type="ECO:0000256" key="1">
    <source>
        <dbReference type="ARBA" id="ARBA00022490"/>
    </source>
</evidence>
<dbReference type="Gene3D" id="3.40.1190.10">
    <property type="entry name" value="Mur-like, catalytic domain"/>
    <property type="match status" value="1"/>
</dbReference>
<dbReference type="PANTHER" id="PTHR43024">
    <property type="entry name" value="UDP-N-ACETYLMURAMOYL-TRIPEPTIDE--D-ALANYL-D-ALANINE LIGASE"/>
    <property type="match status" value="1"/>
</dbReference>
<comment type="function">
    <text evidence="10 11">Involved in cell wall formation. Catalyzes the final step in the synthesis of UDP-N-acetylmuramoyl-pentapeptide, the precursor of murein.</text>
</comment>
<dbReference type="InterPro" id="IPR004101">
    <property type="entry name" value="Mur_ligase_C"/>
</dbReference>
<evidence type="ECO:0000256" key="9">
    <source>
        <dbReference type="ARBA" id="ARBA00023316"/>
    </source>
</evidence>
<dbReference type="InterPro" id="IPR005863">
    <property type="entry name" value="UDP-N-AcMur_synth"/>
</dbReference>
<feature type="binding site" evidence="10">
    <location>
        <begin position="104"/>
        <end position="110"/>
    </location>
    <ligand>
        <name>ATP</name>
        <dbReference type="ChEBI" id="CHEBI:30616"/>
    </ligand>
</feature>
<keyword evidence="2 10" id="KW-0436">Ligase</keyword>
<comment type="caution">
    <text evidence="15">The sequence shown here is derived from an EMBL/GenBank/DDBJ whole genome shotgun (WGS) entry which is preliminary data.</text>
</comment>
<keyword evidence="7 10" id="KW-0573">Peptidoglycan synthesis</keyword>
<sequence>MTLWTSAEIAQATGGVAVQDFTVTGLSIDTRTLQPGDLFVALKDVRDGHDFIPAAVLAGAGGVLCERSDKGVNAVIVDDVSNALEVLGVHARDTRKALRIGVTGSVGKTSVKEALAVMLGTFGLSHKSLKSFNNHIGVPITLATLPEGADYAVFEMGMNHAGEMSQLSKWVQPQIALINNVVGAHLANFENVEGIADAKAEIIDGMVPGSLLILNGDNPYTPRIRAKAEAANLRVLTFGHSDADDVAIVSANSHALGGNVRLRIAKQQIDVTLMVPGEHWFMNAAACMAVAYAADLPLRKAAMALRKIVPAPGRGDTRTLIIDGKQITLIDESYNANPTSMRAAFAASALRPGRKLALLGDMFELGADELERHRELAEPLITAGFERVFVAGECMRFLMGAMPQPMRGGWSTKPQTLLTKLKGELLDGDILLIKGSNASGVGAVAAQLKGESV</sequence>
<dbReference type="SUPFAM" id="SSF53623">
    <property type="entry name" value="MurD-like peptide ligases, catalytic domain"/>
    <property type="match status" value="1"/>
</dbReference>
<dbReference type="EMBL" id="BMYV01000001">
    <property type="protein sequence ID" value="GGX60959.1"/>
    <property type="molecule type" value="Genomic_DNA"/>
</dbReference>
<gene>
    <name evidence="10 15" type="primary">murF</name>
    <name evidence="15" type="ORF">GCM10011309_08490</name>
</gene>
<keyword evidence="16" id="KW-1185">Reference proteome</keyword>
<dbReference type="InterPro" id="IPR051046">
    <property type="entry name" value="MurCDEF_CellWall_CoF430Synth"/>
</dbReference>